<evidence type="ECO:0000256" key="1">
    <source>
        <dbReference type="SAM" id="MobiDB-lite"/>
    </source>
</evidence>
<feature type="compositionally biased region" description="Basic residues" evidence="1">
    <location>
        <begin position="171"/>
        <end position="182"/>
    </location>
</feature>
<sequence length="471" mass="53866">MTSLLTKLNPKNINWHKSPHKVTPKISAGNDAKIDELETEQKRLESNLKRGVYKDSDDFHLAWDAQNRSFQRILNHRDRWDEIKSTHPIVNEQREKEKNRFMGKAIAIQKKYENVISNQAEKQGVCGYLSKEPCSKGKDCYWFDKIPESSWVDKSVAKEAGCYSKKEPRKNWGKMKPTKRSKPTTLSTIQENPLAAMQHKQKHNEEKKETKQTLSSSYPDRLEGGKKKTKRRKRRKRKSSRKKRKTKRKRRKRKTRKKKKQKGGSCYNNTNCFFIKGHGTSNRNKFTVPANIEVNFYAPKGQLAPAFYNDIRDACYDIDLKEGGPCERISAGYDCPDYRITNFKGAKQTSESSFYAAPNAGLYTCPPFYENAPTGYKGAELIAPISDNGTTLSEIVMYVSQHNSGTNNVINCNFCRGTKGSYSNQFFNSIPVDTPGTPGGTGATGRFSQQHNKNMQNQYQTNMNQQWGSNL</sequence>
<feature type="domain" description="Putative adhesin Stv" evidence="2">
    <location>
        <begin position="274"/>
        <end position="416"/>
    </location>
</feature>
<name>A0A6C0ENC1_9ZZZZ</name>
<evidence type="ECO:0000259" key="2">
    <source>
        <dbReference type="Pfam" id="PF21527"/>
    </source>
</evidence>
<dbReference type="InterPro" id="IPR049002">
    <property type="entry name" value="Stv"/>
</dbReference>
<dbReference type="EMBL" id="MN738892">
    <property type="protein sequence ID" value="QHT30141.1"/>
    <property type="molecule type" value="Genomic_DNA"/>
</dbReference>
<reference evidence="3" key="1">
    <citation type="journal article" date="2020" name="Nature">
        <title>Giant virus diversity and host interactions through global metagenomics.</title>
        <authorList>
            <person name="Schulz F."/>
            <person name="Roux S."/>
            <person name="Paez-Espino D."/>
            <person name="Jungbluth S."/>
            <person name="Walsh D.A."/>
            <person name="Denef V.J."/>
            <person name="McMahon K.D."/>
            <person name="Konstantinidis K.T."/>
            <person name="Eloe-Fadrosh E.A."/>
            <person name="Kyrpides N.C."/>
            <person name="Woyke T."/>
        </authorList>
    </citation>
    <scope>NUCLEOTIDE SEQUENCE</scope>
    <source>
        <strain evidence="3">GVMAG-M-3300009149-34</strain>
    </source>
</reference>
<dbReference type="AlphaFoldDB" id="A0A6C0ENC1"/>
<protein>
    <recommendedName>
        <fullName evidence="2">Putative adhesin Stv domain-containing protein</fullName>
    </recommendedName>
</protein>
<accession>A0A6C0ENC1</accession>
<feature type="compositionally biased region" description="Basic residues" evidence="1">
    <location>
        <begin position="227"/>
        <end position="262"/>
    </location>
</feature>
<dbReference type="Pfam" id="PF21527">
    <property type="entry name" value="Stv"/>
    <property type="match status" value="1"/>
</dbReference>
<proteinExistence type="predicted"/>
<evidence type="ECO:0000313" key="3">
    <source>
        <dbReference type="EMBL" id="QHT30141.1"/>
    </source>
</evidence>
<organism evidence="3">
    <name type="scientific">viral metagenome</name>
    <dbReference type="NCBI Taxonomy" id="1070528"/>
    <lineage>
        <taxon>unclassified sequences</taxon>
        <taxon>metagenomes</taxon>
        <taxon>organismal metagenomes</taxon>
    </lineage>
</organism>
<feature type="region of interest" description="Disordered" evidence="1">
    <location>
        <begin position="167"/>
        <end position="265"/>
    </location>
</feature>